<accession>A0ABP8KWE5</accession>
<dbReference type="Gene3D" id="3.40.50.720">
    <property type="entry name" value="NAD(P)-binding Rossmann-like Domain"/>
    <property type="match status" value="1"/>
</dbReference>
<feature type="domain" description="Alcohol dehydrogenase-like N-terminal" evidence="7">
    <location>
        <begin position="51"/>
        <end position="176"/>
    </location>
</feature>
<evidence type="ECO:0000256" key="3">
    <source>
        <dbReference type="ARBA" id="ARBA00022833"/>
    </source>
</evidence>
<dbReference type="SUPFAM" id="SSF51735">
    <property type="entry name" value="NAD(P)-binding Rossmann-fold domains"/>
    <property type="match status" value="1"/>
</dbReference>
<evidence type="ECO:0000256" key="4">
    <source>
        <dbReference type="ARBA" id="ARBA00023002"/>
    </source>
</evidence>
<evidence type="ECO:0000259" key="6">
    <source>
        <dbReference type="Pfam" id="PF00107"/>
    </source>
</evidence>
<dbReference type="PANTHER" id="PTHR42813:SF2">
    <property type="entry name" value="DEHYDROGENASE, ZINC-CONTAINING, PUTATIVE (AFU_ORTHOLOGUE AFUA_2G02810)-RELATED"/>
    <property type="match status" value="1"/>
</dbReference>
<comment type="similarity">
    <text evidence="5">Belongs to the zinc-containing alcohol dehydrogenase family.</text>
</comment>
<dbReference type="Gene3D" id="3.90.180.10">
    <property type="entry name" value="Medium-chain alcohol dehydrogenases, catalytic domain"/>
    <property type="match status" value="1"/>
</dbReference>
<sequence length="412" mass="45616">MKPRLRFRVKPRIRYPEQSLLIFFIMKAAVFHKPKDIRVETVEDPRIEQSRDAILRVTSTAICGSDLHIYNGMVPQPRSMVLGHEFMGIVEEVGPGVPNLKVGDRVVVPFPISCGGCFFCSNGLPTHCENSNHKTYGPEGELIKAKGAGAALFGYTDLYGGYDGGQAEYVRVPYADYGPRKVPDNLTDEQVLFLTDIFPTGWAAIDWAELKGGETVVVFGAGPVGIMAMKSAWLQGAGRVIGVDIEPYRLDMARKSANAEILNARQMDVIEVIREMTGGYGADVCVDAVGMEAHRSAFEKAMNVVQFEKGSMKVLEMCLDAVRRAGVVTVVGVYGSPYDNFPLYKWFDKGIKLMGGQAWVHRYIDHLLDLVQSGQVVLNDIITHEVPLSEASRMYDIFNKKEDNCVKVVLKP</sequence>
<dbReference type="InterPro" id="IPR013149">
    <property type="entry name" value="ADH-like_C"/>
</dbReference>
<evidence type="ECO:0000256" key="1">
    <source>
        <dbReference type="ARBA" id="ARBA00001947"/>
    </source>
</evidence>
<dbReference type="InterPro" id="IPR036291">
    <property type="entry name" value="NAD(P)-bd_dom_sf"/>
</dbReference>
<evidence type="ECO:0000256" key="2">
    <source>
        <dbReference type="ARBA" id="ARBA00022723"/>
    </source>
</evidence>
<dbReference type="Pfam" id="PF00107">
    <property type="entry name" value="ADH_zinc_N"/>
    <property type="match status" value="1"/>
</dbReference>
<reference evidence="9" key="1">
    <citation type="journal article" date="2019" name="Int. J. Syst. Evol. Microbiol.">
        <title>The Global Catalogue of Microorganisms (GCM) 10K type strain sequencing project: providing services to taxonomists for standard genome sequencing and annotation.</title>
        <authorList>
            <consortium name="The Broad Institute Genomics Platform"/>
            <consortium name="The Broad Institute Genome Sequencing Center for Infectious Disease"/>
            <person name="Wu L."/>
            <person name="Ma J."/>
        </authorList>
    </citation>
    <scope>NUCLEOTIDE SEQUENCE [LARGE SCALE GENOMIC DNA]</scope>
    <source>
        <strain evidence="9">JCM 17925</strain>
    </source>
</reference>
<evidence type="ECO:0000313" key="8">
    <source>
        <dbReference type="EMBL" id="GAA4417559.1"/>
    </source>
</evidence>
<comment type="caution">
    <text evidence="8">The sequence shown here is derived from an EMBL/GenBank/DDBJ whole genome shotgun (WGS) entry which is preliminary data.</text>
</comment>
<evidence type="ECO:0000256" key="5">
    <source>
        <dbReference type="RuleBase" id="RU361277"/>
    </source>
</evidence>
<dbReference type="InterPro" id="IPR011032">
    <property type="entry name" value="GroES-like_sf"/>
</dbReference>
<keyword evidence="4" id="KW-0560">Oxidoreductase</keyword>
<comment type="cofactor">
    <cofactor evidence="1 5">
        <name>Zn(2+)</name>
        <dbReference type="ChEBI" id="CHEBI:29105"/>
    </cofactor>
</comment>
<dbReference type="Proteomes" id="UP001500936">
    <property type="component" value="Unassembled WGS sequence"/>
</dbReference>
<feature type="domain" description="Alcohol dehydrogenase-like C-terminal" evidence="6">
    <location>
        <begin position="223"/>
        <end position="306"/>
    </location>
</feature>
<keyword evidence="9" id="KW-1185">Reference proteome</keyword>
<dbReference type="PROSITE" id="PS00059">
    <property type="entry name" value="ADH_ZINC"/>
    <property type="match status" value="1"/>
</dbReference>
<dbReference type="InterPro" id="IPR002328">
    <property type="entry name" value="ADH_Zn_CS"/>
</dbReference>
<keyword evidence="2 5" id="KW-0479">Metal-binding</keyword>
<protein>
    <submittedName>
        <fullName evidence="8">Zinc-dependent alcohol dehydrogenase</fullName>
    </submittedName>
</protein>
<dbReference type="InterPro" id="IPR013154">
    <property type="entry name" value="ADH-like_N"/>
</dbReference>
<dbReference type="EMBL" id="BAABHB010000015">
    <property type="protein sequence ID" value="GAA4417559.1"/>
    <property type="molecule type" value="Genomic_DNA"/>
</dbReference>
<gene>
    <name evidence="8" type="ORF">GCM10023187_50070</name>
</gene>
<dbReference type="CDD" id="cd08283">
    <property type="entry name" value="FDH_like_1"/>
    <property type="match status" value="1"/>
</dbReference>
<dbReference type="SUPFAM" id="SSF50129">
    <property type="entry name" value="GroES-like"/>
    <property type="match status" value="1"/>
</dbReference>
<evidence type="ECO:0000259" key="7">
    <source>
        <dbReference type="Pfam" id="PF08240"/>
    </source>
</evidence>
<evidence type="ECO:0000313" key="9">
    <source>
        <dbReference type="Proteomes" id="UP001500936"/>
    </source>
</evidence>
<name>A0ABP8KWE5_9BACT</name>
<proteinExistence type="inferred from homology"/>
<organism evidence="8 9">
    <name type="scientific">Nibrella viscosa</name>
    <dbReference type="NCBI Taxonomy" id="1084524"/>
    <lineage>
        <taxon>Bacteria</taxon>
        <taxon>Pseudomonadati</taxon>
        <taxon>Bacteroidota</taxon>
        <taxon>Cytophagia</taxon>
        <taxon>Cytophagales</taxon>
        <taxon>Spirosomataceae</taxon>
        <taxon>Nibrella</taxon>
    </lineage>
</organism>
<keyword evidence="3 5" id="KW-0862">Zinc</keyword>
<dbReference type="PANTHER" id="PTHR42813">
    <property type="entry name" value="ZINC-TYPE ALCOHOL DEHYDROGENASE-LIKE"/>
    <property type="match status" value="1"/>
</dbReference>
<dbReference type="Pfam" id="PF08240">
    <property type="entry name" value="ADH_N"/>
    <property type="match status" value="1"/>
</dbReference>